<feature type="non-terminal residue" evidence="1">
    <location>
        <position position="1"/>
    </location>
</feature>
<dbReference type="EMBL" id="AJWZ01003946">
    <property type="protein sequence ID" value="EKC66826.1"/>
    <property type="molecule type" value="Genomic_DNA"/>
</dbReference>
<protein>
    <submittedName>
        <fullName evidence="1">Uncharacterized protein</fullName>
    </submittedName>
</protein>
<organism evidence="1">
    <name type="scientific">human gut metagenome</name>
    <dbReference type="NCBI Taxonomy" id="408170"/>
    <lineage>
        <taxon>unclassified sequences</taxon>
        <taxon>metagenomes</taxon>
        <taxon>organismal metagenomes</taxon>
    </lineage>
</organism>
<comment type="caution">
    <text evidence="1">The sequence shown here is derived from an EMBL/GenBank/DDBJ whole genome shotgun (WGS) entry which is preliminary data.</text>
</comment>
<sequence length="165" mass="19391">PKCHAIGKTHSHDNEFSCECGYKMHINEYGFFEGDSLVFDNVLDWDKWQKSYVKDNLALWHSFTEKPITSDEKQILNCIEENETKELFSDNCTMSIYDDRLEFIDENKGKKVFMLSDIVKMSMGGETKLYFTTSNGFYYEVGSHTRRSSVKYFALYRVLTGREYL</sequence>
<gene>
    <name evidence="1" type="ORF">OBE_05745</name>
</gene>
<dbReference type="AlphaFoldDB" id="K1U5Q7"/>
<accession>K1U5Q7</accession>
<evidence type="ECO:0000313" key="1">
    <source>
        <dbReference type="EMBL" id="EKC66826.1"/>
    </source>
</evidence>
<name>K1U5Q7_9ZZZZ</name>
<proteinExistence type="predicted"/>
<reference evidence="1" key="1">
    <citation type="journal article" date="2013" name="Environ. Microbiol.">
        <title>Microbiota from the distal guts of lean and obese adolescents exhibit partial functional redundancy besides clear differences in community structure.</title>
        <authorList>
            <person name="Ferrer M."/>
            <person name="Ruiz A."/>
            <person name="Lanza F."/>
            <person name="Haange S.B."/>
            <person name="Oberbach A."/>
            <person name="Till H."/>
            <person name="Bargiela R."/>
            <person name="Campoy C."/>
            <person name="Segura M.T."/>
            <person name="Richter M."/>
            <person name="von Bergen M."/>
            <person name="Seifert J."/>
            <person name="Suarez A."/>
        </authorList>
    </citation>
    <scope>NUCLEOTIDE SEQUENCE</scope>
</reference>